<evidence type="ECO:0000259" key="2">
    <source>
        <dbReference type="PROSITE" id="PS50011"/>
    </source>
</evidence>
<dbReference type="AlphaFoldDB" id="A0A2P4QLG5"/>
<protein>
    <submittedName>
        <fullName evidence="3">Kinase-like domain-containing protein</fullName>
    </submittedName>
</protein>
<proteinExistence type="predicted"/>
<evidence type="ECO:0000313" key="4">
    <source>
        <dbReference type="Proteomes" id="UP000018888"/>
    </source>
</evidence>
<dbReference type="PROSITE" id="PS00109">
    <property type="entry name" value="PROTEIN_KINASE_TYR"/>
    <property type="match status" value="1"/>
</dbReference>
<keyword evidence="4" id="KW-1185">Reference proteome</keyword>
<dbReference type="EMBL" id="AUPC02000032">
    <property type="protein sequence ID" value="POG78438.1"/>
    <property type="molecule type" value="Genomic_DNA"/>
</dbReference>
<gene>
    <name evidence="3" type="ORF">GLOIN_2v1536808</name>
</gene>
<dbReference type="Gene3D" id="1.10.510.10">
    <property type="entry name" value="Transferase(Phosphotransferase) domain 1"/>
    <property type="match status" value="1"/>
</dbReference>
<dbReference type="InterPro" id="IPR052396">
    <property type="entry name" value="Meiotic_Drive_Suppr_Kinase"/>
</dbReference>
<organism evidence="3 4">
    <name type="scientific">Rhizophagus irregularis (strain DAOM 181602 / DAOM 197198 / MUCL 43194)</name>
    <name type="common">Arbuscular mycorrhizal fungus</name>
    <name type="synonym">Glomus intraradices</name>
    <dbReference type="NCBI Taxonomy" id="747089"/>
    <lineage>
        <taxon>Eukaryota</taxon>
        <taxon>Fungi</taxon>
        <taxon>Fungi incertae sedis</taxon>
        <taxon>Mucoromycota</taxon>
        <taxon>Glomeromycotina</taxon>
        <taxon>Glomeromycetes</taxon>
        <taxon>Glomerales</taxon>
        <taxon>Glomeraceae</taxon>
        <taxon>Rhizophagus</taxon>
    </lineage>
</organism>
<dbReference type="InterPro" id="IPR008266">
    <property type="entry name" value="Tyr_kinase_AS"/>
</dbReference>
<dbReference type="GO" id="GO:0004672">
    <property type="term" value="F:protein kinase activity"/>
    <property type="evidence" value="ECO:0007669"/>
    <property type="project" value="InterPro"/>
</dbReference>
<evidence type="ECO:0000256" key="1">
    <source>
        <dbReference type="SAM" id="MobiDB-lite"/>
    </source>
</evidence>
<feature type="compositionally biased region" description="Polar residues" evidence="1">
    <location>
        <begin position="22"/>
        <end position="31"/>
    </location>
</feature>
<dbReference type="GO" id="GO:0005524">
    <property type="term" value="F:ATP binding"/>
    <property type="evidence" value="ECO:0007669"/>
    <property type="project" value="InterPro"/>
</dbReference>
<feature type="compositionally biased region" description="Low complexity" evidence="1">
    <location>
        <begin position="55"/>
        <end position="81"/>
    </location>
</feature>
<feature type="region of interest" description="Disordered" evidence="1">
    <location>
        <begin position="20"/>
        <end position="82"/>
    </location>
</feature>
<name>A0A2P4QLG5_RHIID</name>
<reference evidence="3 4" key="1">
    <citation type="journal article" date="2013" name="Proc. Natl. Acad. Sci. U.S.A.">
        <title>Genome of an arbuscular mycorrhizal fungus provides insight into the oldest plant symbiosis.</title>
        <authorList>
            <person name="Tisserant E."/>
            <person name="Malbreil M."/>
            <person name="Kuo A."/>
            <person name="Kohler A."/>
            <person name="Symeonidi A."/>
            <person name="Balestrini R."/>
            <person name="Charron P."/>
            <person name="Duensing N."/>
            <person name="Frei Dit Frey N."/>
            <person name="Gianinazzi-Pearson V."/>
            <person name="Gilbert L.B."/>
            <person name="Handa Y."/>
            <person name="Herr J.R."/>
            <person name="Hijri M."/>
            <person name="Koul R."/>
            <person name="Kawaguchi M."/>
            <person name="Krajinski F."/>
            <person name="Lammers P.J."/>
            <person name="Masclaux F.G."/>
            <person name="Murat C."/>
            <person name="Morin E."/>
            <person name="Ndikumana S."/>
            <person name="Pagni M."/>
            <person name="Petitpierre D."/>
            <person name="Requena N."/>
            <person name="Rosikiewicz P."/>
            <person name="Riley R."/>
            <person name="Saito K."/>
            <person name="San Clemente H."/>
            <person name="Shapiro H."/>
            <person name="van Tuinen D."/>
            <person name="Becard G."/>
            <person name="Bonfante P."/>
            <person name="Paszkowski U."/>
            <person name="Shachar-Hill Y.Y."/>
            <person name="Tuskan G.A."/>
            <person name="Young P.W."/>
            <person name="Sanders I.R."/>
            <person name="Henrissat B."/>
            <person name="Rensing S.A."/>
            <person name="Grigoriev I.V."/>
            <person name="Corradi N."/>
            <person name="Roux C."/>
            <person name="Martin F."/>
        </authorList>
    </citation>
    <scope>NUCLEOTIDE SEQUENCE [LARGE SCALE GENOMIC DNA]</scope>
    <source>
        <strain evidence="3 4">DAOM 197198</strain>
    </source>
</reference>
<dbReference type="InterPro" id="IPR000719">
    <property type="entry name" value="Prot_kinase_dom"/>
</dbReference>
<accession>A0A2P4QLG5</accession>
<dbReference type="InterPro" id="IPR011009">
    <property type="entry name" value="Kinase-like_dom_sf"/>
</dbReference>
<dbReference type="PROSITE" id="PS50011">
    <property type="entry name" value="PROTEIN_KINASE_DOM"/>
    <property type="match status" value="1"/>
</dbReference>
<dbReference type="PANTHER" id="PTHR37171">
    <property type="entry name" value="SERINE/THREONINE-PROTEIN KINASE YRZF-RELATED"/>
    <property type="match status" value="1"/>
</dbReference>
<comment type="caution">
    <text evidence="3">The sequence shown here is derived from an EMBL/GenBank/DDBJ whole genome shotgun (WGS) entry which is preliminary data.</text>
</comment>
<dbReference type="SUPFAM" id="SSF56112">
    <property type="entry name" value="Protein kinase-like (PK-like)"/>
    <property type="match status" value="1"/>
</dbReference>
<dbReference type="Pfam" id="PF00069">
    <property type="entry name" value="Pkinase"/>
    <property type="match status" value="1"/>
</dbReference>
<dbReference type="VEuPathDB" id="FungiDB:RhiirFUN_005349"/>
<dbReference type="PANTHER" id="PTHR37171:SF1">
    <property type="entry name" value="SERINE_THREONINE-PROTEIN KINASE YRZF-RELATED"/>
    <property type="match status" value="1"/>
</dbReference>
<feature type="domain" description="Protein kinase" evidence="2">
    <location>
        <begin position="1"/>
        <end position="263"/>
    </location>
</feature>
<reference evidence="3 4" key="2">
    <citation type="journal article" date="2018" name="New Phytol.">
        <title>High intraspecific genome diversity in the model arbuscular mycorrhizal symbiont Rhizophagus irregularis.</title>
        <authorList>
            <person name="Chen E.C.H."/>
            <person name="Morin E."/>
            <person name="Beaudet D."/>
            <person name="Noel J."/>
            <person name="Yildirir G."/>
            <person name="Ndikumana S."/>
            <person name="Charron P."/>
            <person name="St-Onge C."/>
            <person name="Giorgi J."/>
            <person name="Kruger M."/>
            <person name="Marton T."/>
            <person name="Ropars J."/>
            <person name="Grigoriev I.V."/>
            <person name="Hainaut M."/>
            <person name="Henrissat B."/>
            <person name="Roux C."/>
            <person name="Martin F."/>
            <person name="Corradi N."/>
        </authorList>
    </citation>
    <scope>NUCLEOTIDE SEQUENCE [LARGE SCALE GENOMIC DNA]</scope>
    <source>
        <strain evidence="3 4">DAOM 197198</strain>
    </source>
</reference>
<sequence length="263" mass="29559">MGEQTFSEFYNTSKGKDAYAYLTQQAKENPNSPKPQVLVPTQGDNDSHTLRSHSKSSSNSSLNQQQSSSTFANQQSSSNTSVKQNNYSFSDFKFKSILGERRSGKTLLCEFCGDMIALKSADLSKTPSYVLEEMQKEVEICKDLADIQDKYISKLVCYGYYGGGMSFVIGMTIVGTSAIKGLEAIHKHGILHNDIREENILINDDGGVYLIDFGMASQEDTKKKRKLFEEEQLKYSNLLDRYNIHFVKKEGRISKSRKCQVVS</sequence>
<evidence type="ECO:0000313" key="3">
    <source>
        <dbReference type="EMBL" id="POG78438.1"/>
    </source>
</evidence>
<dbReference type="Proteomes" id="UP000018888">
    <property type="component" value="Unassembled WGS sequence"/>
</dbReference>